<sequence length="134" mass="15081">MRHQGILRPQSGPGRPSPLVVARLLLTFLPSHRLSAYDLPPRRYITSCGTQLLLALPSGERRHLPRLDPFPARYCAPSVTRVQILHFTLRAWSVCLGALLDWTCRGLASPARRFHRRPCVQPHGATDWTGLCRA</sequence>
<accession>A0A9P7YMF3</accession>
<dbReference type="EMBL" id="MU251407">
    <property type="protein sequence ID" value="KAG9236453.1"/>
    <property type="molecule type" value="Genomic_DNA"/>
</dbReference>
<comment type="caution">
    <text evidence="1">The sequence shown here is derived from an EMBL/GenBank/DDBJ whole genome shotgun (WGS) entry which is preliminary data.</text>
</comment>
<reference evidence="1" key="1">
    <citation type="journal article" date="2021" name="IMA Fungus">
        <title>Genomic characterization of three marine fungi, including Emericellopsis atlantica sp. nov. with signatures of a generalist lifestyle and marine biomass degradation.</title>
        <authorList>
            <person name="Hagestad O.C."/>
            <person name="Hou L."/>
            <person name="Andersen J.H."/>
            <person name="Hansen E.H."/>
            <person name="Altermark B."/>
            <person name="Li C."/>
            <person name="Kuhnert E."/>
            <person name="Cox R.J."/>
            <person name="Crous P.W."/>
            <person name="Spatafora J.W."/>
            <person name="Lail K."/>
            <person name="Amirebrahimi M."/>
            <person name="Lipzen A."/>
            <person name="Pangilinan J."/>
            <person name="Andreopoulos W."/>
            <person name="Hayes R.D."/>
            <person name="Ng V."/>
            <person name="Grigoriev I.V."/>
            <person name="Jackson S.A."/>
            <person name="Sutton T.D.S."/>
            <person name="Dobson A.D.W."/>
            <person name="Rama T."/>
        </authorList>
    </citation>
    <scope>NUCLEOTIDE SEQUENCE</scope>
    <source>
        <strain evidence="1">TRa018bII</strain>
    </source>
</reference>
<evidence type="ECO:0000313" key="1">
    <source>
        <dbReference type="EMBL" id="KAG9236453.1"/>
    </source>
</evidence>
<gene>
    <name evidence="1" type="ORF">BJ875DRAFT_456500</name>
</gene>
<organism evidence="1 2">
    <name type="scientific">Amylocarpus encephaloides</name>
    <dbReference type="NCBI Taxonomy" id="45428"/>
    <lineage>
        <taxon>Eukaryota</taxon>
        <taxon>Fungi</taxon>
        <taxon>Dikarya</taxon>
        <taxon>Ascomycota</taxon>
        <taxon>Pezizomycotina</taxon>
        <taxon>Leotiomycetes</taxon>
        <taxon>Helotiales</taxon>
        <taxon>Helotiales incertae sedis</taxon>
        <taxon>Amylocarpus</taxon>
    </lineage>
</organism>
<keyword evidence="2" id="KW-1185">Reference proteome</keyword>
<dbReference type="Proteomes" id="UP000824998">
    <property type="component" value="Unassembled WGS sequence"/>
</dbReference>
<evidence type="ECO:0000313" key="2">
    <source>
        <dbReference type="Proteomes" id="UP000824998"/>
    </source>
</evidence>
<name>A0A9P7YMF3_9HELO</name>
<proteinExistence type="predicted"/>
<dbReference type="AlphaFoldDB" id="A0A9P7YMF3"/>
<protein>
    <submittedName>
        <fullName evidence="1">Uncharacterized protein</fullName>
    </submittedName>
</protein>